<dbReference type="Pfam" id="PF20033">
    <property type="entry name" value="DUF6438"/>
    <property type="match status" value="1"/>
</dbReference>
<accession>A0ABT2W1H1</accession>
<keyword evidence="3" id="KW-1185">Reference proteome</keyword>
<dbReference type="InterPro" id="IPR045497">
    <property type="entry name" value="DUF6438"/>
</dbReference>
<comment type="caution">
    <text evidence="2">The sequence shown here is derived from an EMBL/GenBank/DDBJ whole genome shotgun (WGS) entry which is preliminary data.</text>
</comment>
<sequence length="169" mass="19750">MKSSLLIIIFACILYGCTNESPNFDKLIYKTTGCFGTFPTYYLEINNDKSFKLYAETVYKKETSIFDFELDSAKMGYFIGQLDELTFQNLTKKIRRVSKPNYTYYNNYSITDTPTITLIIQRGGDKTCYETSNPTNDFQNNIVNFFNKICSGNYEKGEKFKTDYKYDCY</sequence>
<dbReference type="RefSeq" id="WP_263001543.1">
    <property type="nucleotide sequence ID" value="NZ_JAOTEM010000001.1"/>
</dbReference>
<reference evidence="3" key="1">
    <citation type="submission" date="2023-07" db="EMBL/GenBank/DDBJ databases">
        <title>Chryseobacterium sp. strain PBS4-4 Genome sequencing and assembly.</title>
        <authorList>
            <person name="Jung Y."/>
        </authorList>
    </citation>
    <scope>NUCLEOTIDE SEQUENCE [LARGE SCALE GENOMIC DNA]</scope>
    <source>
        <strain evidence="3">PBS4-4</strain>
    </source>
</reference>
<proteinExistence type="predicted"/>
<dbReference type="EMBL" id="JAOTEM010000001">
    <property type="protein sequence ID" value="MCU7616081.1"/>
    <property type="molecule type" value="Genomic_DNA"/>
</dbReference>
<evidence type="ECO:0000259" key="1">
    <source>
        <dbReference type="Pfam" id="PF20033"/>
    </source>
</evidence>
<dbReference type="PROSITE" id="PS51257">
    <property type="entry name" value="PROKAR_LIPOPROTEIN"/>
    <property type="match status" value="1"/>
</dbReference>
<name>A0ABT2W1H1_9FLAO</name>
<gene>
    <name evidence="2" type="ORF">NZ698_02625</name>
</gene>
<dbReference type="Proteomes" id="UP001208649">
    <property type="component" value="Unassembled WGS sequence"/>
</dbReference>
<protein>
    <submittedName>
        <fullName evidence="2">DUF6438 domain-containing protein</fullName>
    </submittedName>
</protein>
<feature type="domain" description="DUF6438" evidence="1">
    <location>
        <begin position="26"/>
        <end position="147"/>
    </location>
</feature>
<evidence type="ECO:0000313" key="2">
    <source>
        <dbReference type="EMBL" id="MCU7616081.1"/>
    </source>
</evidence>
<organism evidence="2 3">
    <name type="scientific">Chryseobacterium edaphi</name>
    <dbReference type="NCBI Taxonomy" id="2976532"/>
    <lineage>
        <taxon>Bacteria</taxon>
        <taxon>Pseudomonadati</taxon>
        <taxon>Bacteroidota</taxon>
        <taxon>Flavobacteriia</taxon>
        <taxon>Flavobacteriales</taxon>
        <taxon>Weeksellaceae</taxon>
        <taxon>Chryseobacterium group</taxon>
        <taxon>Chryseobacterium</taxon>
    </lineage>
</organism>
<evidence type="ECO:0000313" key="3">
    <source>
        <dbReference type="Proteomes" id="UP001208649"/>
    </source>
</evidence>